<evidence type="ECO:0000256" key="6">
    <source>
        <dbReference type="ARBA" id="ARBA00022908"/>
    </source>
</evidence>
<dbReference type="InterPro" id="IPR004107">
    <property type="entry name" value="Integrase_SAM-like_N"/>
</dbReference>
<dbReference type="InterPro" id="IPR023009">
    <property type="entry name" value="Tyrosine_recombinase_XerC/XerD"/>
</dbReference>
<feature type="active site" evidence="10">
    <location>
        <position position="145"/>
    </location>
</feature>
<feature type="domain" description="Tyr recombinase" evidence="11">
    <location>
        <begin position="105"/>
        <end position="288"/>
    </location>
</feature>
<dbReference type="Pfam" id="PF02899">
    <property type="entry name" value="Phage_int_SAM_1"/>
    <property type="match status" value="1"/>
</dbReference>
<keyword evidence="4 10" id="KW-0132">Cell division</keyword>
<dbReference type="PROSITE" id="PS51898">
    <property type="entry name" value="TYR_RECOMBINASE"/>
    <property type="match status" value="1"/>
</dbReference>
<dbReference type="Pfam" id="PF00589">
    <property type="entry name" value="Phage_integrase"/>
    <property type="match status" value="1"/>
</dbReference>
<comment type="similarity">
    <text evidence="2">Belongs to the 'phage' integrase family. XerD subfamily.</text>
</comment>
<evidence type="ECO:0000256" key="5">
    <source>
        <dbReference type="ARBA" id="ARBA00022829"/>
    </source>
</evidence>
<dbReference type="GO" id="GO:0006313">
    <property type="term" value="P:DNA transposition"/>
    <property type="evidence" value="ECO:0007669"/>
    <property type="project" value="UniProtKB-UniRule"/>
</dbReference>
<dbReference type="InterPro" id="IPR011932">
    <property type="entry name" value="Recomb_XerD"/>
</dbReference>
<dbReference type="AlphaFoldDB" id="A0A9W5YGB4"/>
<evidence type="ECO:0000256" key="3">
    <source>
        <dbReference type="ARBA" id="ARBA00022490"/>
    </source>
</evidence>
<feature type="active site" evidence="10">
    <location>
        <position position="170"/>
    </location>
</feature>
<dbReference type="SUPFAM" id="SSF56349">
    <property type="entry name" value="DNA breaking-rejoining enzymes"/>
    <property type="match status" value="1"/>
</dbReference>
<feature type="active site" description="O-(3'-phospho-DNA)-tyrosine intermediate" evidence="10">
    <location>
        <position position="275"/>
    </location>
</feature>
<evidence type="ECO:0000256" key="2">
    <source>
        <dbReference type="ARBA" id="ARBA00010450"/>
    </source>
</evidence>
<dbReference type="NCBIfam" id="NF040815">
    <property type="entry name" value="recomb_XerA_Arch"/>
    <property type="match status" value="1"/>
</dbReference>
<dbReference type="HAMAP" id="MF_01808">
    <property type="entry name" value="Recomb_XerC_XerD"/>
    <property type="match status" value="1"/>
</dbReference>
<evidence type="ECO:0000256" key="4">
    <source>
        <dbReference type="ARBA" id="ARBA00022618"/>
    </source>
</evidence>
<evidence type="ECO:0000256" key="7">
    <source>
        <dbReference type="ARBA" id="ARBA00023125"/>
    </source>
</evidence>
<accession>A0A9W5YGB4</accession>
<feature type="domain" description="Core-binding (CB)" evidence="12">
    <location>
        <begin position="1"/>
        <end position="84"/>
    </location>
</feature>
<evidence type="ECO:0000256" key="8">
    <source>
        <dbReference type="ARBA" id="ARBA00023172"/>
    </source>
</evidence>
<comment type="similarity">
    <text evidence="10">Belongs to the 'phage' integrase family. XerC subfamily.</text>
</comment>
<feature type="active site" evidence="10">
    <location>
        <position position="240"/>
    </location>
</feature>
<dbReference type="InterPro" id="IPR011010">
    <property type="entry name" value="DNA_brk_join_enz"/>
</dbReference>
<dbReference type="Proteomes" id="UP001144256">
    <property type="component" value="Unassembled WGS sequence"/>
</dbReference>
<keyword evidence="9 10" id="KW-0131">Cell cycle</keyword>
<keyword evidence="8 10" id="KW-0233">DNA recombination</keyword>
<dbReference type="NCBIfam" id="TIGR02225">
    <property type="entry name" value="recomb_XerD"/>
    <property type="match status" value="1"/>
</dbReference>
<dbReference type="InterPro" id="IPR010998">
    <property type="entry name" value="Integrase_recombinase_N"/>
</dbReference>
<dbReference type="InterPro" id="IPR013762">
    <property type="entry name" value="Integrase-like_cat_sf"/>
</dbReference>
<evidence type="ECO:0000256" key="10">
    <source>
        <dbReference type="HAMAP-Rule" id="MF_01808"/>
    </source>
</evidence>
<comment type="caution">
    <text evidence="13">The sequence shown here is derived from an EMBL/GenBank/DDBJ whole genome shotgun (WGS) entry which is preliminary data.</text>
</comment>
<dbReference type="PANTHER" id="PTHR30349:SF81">
    <property type="entry name" value="TYROSINE RECOMBINASE XERC"/>
    <property type="match status" value="1"/>
</dbReference>
<dbReference type="NCBIfam" id="NF001399">
    <property type="entry name" value="PRK00283.1"/>
    <property type="match status" value="1"/>
</dbReference>
<evidence type="ECO:0000256" key="9">
    <source>
        <dbReference type="ARBA" id="ARBA00023306"/>
    </source>
</evidence>
<keyword evidence="14" id="KW-1185">Reference proteome</keyword>
<dbReference type="PANTHER" id="PTHR30349">
    <property type="entry name" value="PHAGE INTEGRASE-RELATED"/>
    <property type="match status" value="1"/>
</dbReference>
<organism evidence="13 14">
    <name type="scientific">Vallitalea longa</name>
    <dbReference type="NCBI Taxonomy" id="2936439"/>
    <lineage>
        <taxon>Bacteria</taxon>
        <taxon>Bacillati</taxon>
        <taxon>Bacillota</taxon>
        <taxon>Clostridia</taxon>
        <taxon>Lachnospirales</taxon>
        <taxon>Vallitaleaceae</taxon>
        <taxon>Vallitalea</taxon>
    </lineage>
</organism>
<evidence type="ECO:0000313" key="13">
    <source>
        <dbReference type="EMBL" id="GKX32291.1"/>
    </source>
</evidence>
<dbReference type="GO" id="GO:0003677">
    <property type="term" value="F:DNA binding"/>
    <property type="evidence" value="ECO:0007669"/>
    <property type="project" value="UniProtKB-UniRule"/>
</dbReference>
<dbReference type="Gene3D" id="1.10.443.10">
    <property type="entry name" value="Intergrase catalytic core"/>
    <property type="match status" value="1"/>
</dbReference>
<feature type="active site" evidence="10">
    <location>
        <position position="266"/>
    </location>
</feature>
<feature type="active site" evidence="10">
    <location>
        <position position="243"/>
    </location>
</feature>
<reference evidence="13" key="1">
    <citation type="submission" date="2022-06" db="EMBL/GenBank/DDBJ databases">
        <title>Vallitalea longa sp. nov., an anaerobic bacterium isolated from marine sediment.</title>
        <authorList>
            <person name="Hirano S."/>
            <person name="Terahara T."/>
            <person name="Mori K."/>
            <person name="Hamada M."/>
            <person name="Matsumoto R."/>
            <person name="Kobayashi T."/>
        </authorList>
    </citation>
    <scope>NUCLEOTIDE SEQUENCE</scope>
    <source>
        <strain evidence="13">SH18-1</strain>
    </source>
</reference>
<name>A0A9W5YGB4_9FIRM</name>
<keyword evidence="3 10" id="KW-0963">Cytoplasm</keyword>
<keyword evidence="6 10" id="KW-0229">DNA integration</keyword>
<evidence type="ECO:0000259" key="12">
    <source>
        <dbReference type="PROSITE" id="PS51900"/>
    </source>
</evidence>
<dbReference type="GO" id="GO:0009037">
    <property type="term" value="F:tyrosine-based site-specific recombinase activity"/>
    <property type="evidence" value="ECO:0007669"/>
    <property type="project" value="UniProtKB-UniRule"/>
</dbReference>
<dbReference type="GO" id="GO:0005737">
    <property type="term" value="C:cytoplasm"/>
    <property type="evidence" value="ECO:0007669"/>
    <property type="project" value="UniProtKB-SubCell"/>
</dbReference>
<gene>
    <name evidence="13" type="primary">xerD_2</name>
    <name evidence="10" type="synonym">xerC</name>
    <name evidence="13" type="ORF">SH1V18_47710</name>
</gene>
<proteinExistence type="inferred from homology"/>
<dbReference type="GO" id="GO:0051301">
    <property type="term" value="P:cell division"/>
    <property type="evidence" value="ECO:0007669"/>
    <property type="project" value="UniProtKB-KW"/>
</dbReference>
<keyword evidence="5 10" id="KW-0159">Chromosome partition</keyword>
<dbReference type="InterPro" id="IPR002104">
    <property type="entry name" value="Integrase_catalytic"/>
</dbReference>
<dbReference type="CDD" id="cd00798">
    <property type="entry name" value="INT_XerDC_C"/>
    <property type="match status" value="1"/>
</dbReference>
<dbReference type="GO" id="GO:0007059">
    <property type="term" value="P:chromosome segregation"/>
    <property type="evidence" value="ECO:0007669"/>
    <property type="project" value="UniProtKB-UniRule"/>
</dbReference>
<protein>
    <recommendedName>
        <fullName evidence="10">Tyrosine recombinase XerC</fullName>
    </recommendedName>
</protein>
<comment type="function">
    <text evidence="10">Site-specific tyrosine recombinase, which acts by catalyzing the cutting and rejoining of the recombining DNA molecules. The XerC-XerD complex is essential to convert dimers of the bacterial chromosome into monomers to permit their segregation at cell division. It also contributes to the segregational stability of plasmids.</text>
</comment>
<dbReference type="InterPro" id="IPR044068">
    <property type="entry name" value="CB"/>
</dbReference>
<evidence type="ECO:0000259" key="11">
    <source>
        <dbReference type="PROSITE" id="PS51898"/>
    </source>
</evidence>
<keyword evidence="7 10" id="KW-0238">DNA-binding</keyword>
<dbReference type="Gene3D" id="1.10.150.130">
    <property type="match status" value="1"/>
</dbReference>
<evidence type="ECO:0000256" key="1">
    <source>
        <dbReference type="ARBA" id="ARBA00004496"/>
    </source>
</evidence>
<evidence type="ECO:0000313" key="14">
    <source>
        <dbReference type="Proteomes" id="UP001144256"/>
    </source>
</evidence>
<dbReference type="RefSeq" id="WP_281819772.1">
    <property type="nucleotide sequence ID" value="NZ_BRLB01000030.1"/>
</dbReference>
<dbReference type="EMBL" id="BRLB01000030">
    <property type="protein sequence ID" value="GKX32291.1"/>
    <property type="molecule type" value="Genomic_DNA"/>
</dbReference>
<comment type="subunit">
    <text evidence="10">Forms a cyclic heterotetrameric complex composed of two molecules of XerC and two molecules of XerD.</text>
</comment>
<sequence>MRNTVSKFLDYLKTEKGSSPNTIASYKRDVNNLINYIESNSLTVGKITNTNLNSYLIYLEKMGKAPSTISRNVASMHCYFRYLYKNNIIEQDPSSNLISPKIEKKLPEVLTMEEVDILLSQPNDDDCKGIRDKAMLEVLYATGIRVSELINLKKDDVSINLGYIKCRDNKKKERAIPIGQVSKDALVKYLKSARDIMIEDPNEDFLFVSCLGHKMSRQGFWKIVKSYANKAGIYKKITPHILRHSFATHLVENGADLRSVQEMLGHSDISTTQIYARMSNNRLKEVYTKAHPRA</sequence>
<dbReference type="InterPro" id="IPR050090">
    <property type="entry name" value="Tyrosine_recombinase_XerCD"/>
</dbReference>
<dbReference type="PROSITE" id="PS51900">
    <property type="entry name" value="CB"/>
    <property type="match status" value="1"/>
</dbReference>
<comment type="subcellular location">
    <subcellularLocation>
        <location evidence="1 10">Cytoplasm</location>
    </subcellularLocation>
</comment>